<comment type="caution">
    <text evidence="13">The sequence shown here is derived from an EMBL/GenBank/DDBJ whole genome shotgun (WGS) entry which is preliminary data.</text>
</comment>
<evidence type="ECO:0000259" key="12">
    <source>
        <dbReference type="PROSITE" id="PS51038"/>
    </source>
</evidence>
<evidence type="ECO:0000256" key="7">
    <source>
        <dbReference type="ARBA" id="ARBA00023242"/>
    </source>
</evidence>
<feature type="compositionally biased region" description="Low complexity" evidence="9">
    <location>
        <begin position="1089"/>
        <end position="1106"/>
    </location>
</feature>
<keyword evidence="7" id="KW-0539">Nucleus</keyword>
<dbReference type="SMART" id="SM00439">
    <property type="entry name" value="BAH"/>
    <property type="match status" value="1"/>
</dbReference>
<dbReference type="PROSITE" id="PS51038">
    <property type="entry name" value="BAH"/>
    <property type="match status" value="1"/>
</dbReference>
<dbReference type="InterPro" id="IPR001025">
    <property type="entry name" value="BAH_dom"/>
</dbReference>
<evidence type="ECO:0000256" key="10">
    <source>
        <dbReference type="SAM" id="Phobius"/>
    </source>
</evidence>
<dbReference type="SMART" id="SM00297">
    <property type="entry name" value="BROMO"/>
    <property type="match status" value="2"/>
</dbReference>
<dbReference type="CDD" id="cd04369">
    <property type="entry name" value="Bromodomain"/>
    <property type="match status" value="1"/>
</dbReference>
<feature type="region of interest" description="Disordered" evidence="9">
    <location>
        <begin position="152"/>
        <end position="176"/>
    </location>
</feature>
<evidence type="ECO:0000256" key="6">
    <source>
        <dbReference type="ARBA" id="ARBA00023163"/>
    </source>
</evidence>
<evidence type="ECO:0000256" key="8">
    <source>
        <dbReference type="PROSITE-ProRule" id="PRU00035"/>
    </source>
</evidence>
<dbReference type="SUPFAM" id="SSF47370">
    <property type="entry name" value="Bromodomain"/>
    <property type="match status" value="2"/>
</dbReference>
<feature type="region of interest" description="Disordered" evidence="9">
    <location>
        <begin position="1025"/>
        <end position="1059"/>
    </location>
</feature>
<accession>A0A9P6F8Q5</accession>
<dbReference type="PANTHER" id="PTHR16062:SF19">
    <property type="entry name" value="PROTEIN POLYBROMO-1"/>
    <property type="match status" value="1"/>
</dbReference>
<dbReference type="InterPro" id="IPR036427">
    <property type="entry name" value="Bromodomain-like_sf"/>
</dbReference>
<dbReference type="InterPro" id="IPR018359">
    <property type="entry name" value="Bromodomain_CS"/>
</dbReference>
<dbReference type="AlphaFoldDB" id="A0A9P6F8Q5"/>
<dbReference type="PANTHER" id="PTHR16062">
    <property type="entry name" value="SWI/SNF-RELATED"/>
    <property type="match status" value="1"/>
</dbReference>
<feature type="region of interest" description="Disordered" evidence="9">
    <location>
        <begin position="1084"/>
        <end position="1106"/>
    </location>
</feature>
<keyword evidence="4" id="KW-0805">Transcription regulation</keyword>
<feature type="transmembrane region" description="Helical" evidence="10">
    <location>
        <begin position="15"/>
        <end position="36"/>
    </location>
</feature>
<dbReference type="PRINTS" id="PR00503">
    <property type="entry name" value="BROMODOMAIN"/>
</dbReference>
<feature type="compositionally biased region" description="Polar residues" evidence="9">
    <location>
        <begin position="601"/>
        <end position="611"/>
    </location>
</feature>
<dbReference type="Proteomes" id="UP000723463">
    <property type="component" value="Unassembled WGS sequence"/>
</dbReference>
<feature type="region of interest" description="Disordered" evidence="9">
    <location>
        <begin position="762"/>
        <end position="877"/>
    </location>
</feature>
<evidence type="ECO:0000256" key="3">
    <source>
        <dbReference type="ARBA" id="ARBA00022853"/>
    </source>
</evidence>
<protein>
    <submittedName>
        <fullName evidence="13">Uncharacterized protein</fullName>
    </submittedName>
</protein>
<organism evidence="13 14">
    <name type="scientific">Mortierella hygrophila</name>
    <dbReference type="NCBI Taxonomy" id="979708"/>
    <lineage>
        <taxon>Eukaryota</taxon>
        <taxon>Fungi</taxon>
        <taxon>Fungi incertae sedis</taxon>
        <taxon>Mucoromycota</taxon>
        <taxon>Mortierellomycotina</taxon>
        <taxon>Mortierellomycetes</taxon>
        <taxon>Mortierellales</taxon>
        <taxon>Mortierellaceae</taxon>
        <taxon>Mortierella</taxon>
    </lineage>
</organism>
<comment type="subcellular location">
    <subcellularLocation>
        <location evidence="1">Nucleus</location>
    </subcellularLocation>
</comment>
<reference evidence="13" key="1">
    <citation type="journal article" date="2020" name="Fungal Divers.">
        <title>Resolving the Mortierellaceae phylogeny through synthesis of multi-gene phylogenetics and phylogenomics.</title>
        <authorList>
            <person name="Vandepol N."/>
            <person name="Liber J."/>
            <person name="Desiro A."/>
            <person name="Na H."/>
            <person name="Kennedy M."/>
            <person name="Barry K."/>
            <person name="Grigoriev I.V."/>
            <person name="Miller A.N."/>
            <person name="O'Donnell K."/>
            <person name="Stajich J.E."/>
            <person name="Bonito G."/>
        </authorList>
    </citation>
    <scope>NUCLEOTIDE SEQUENCE</scope>
    <source>
        <strain evidence="13">NRRL 2591</strain>
    </source>
</reference>
<feature type="transmembrane region" description="Helical" evidence="10">
    <location>
        <begin position="57"/>
        <end position="78"/>
    </location>
</feature>
<feature type="domain" description="Bromo" evidence="11">
    <location>
        <begin position="325"/>
        <end position="395"/>
    </location>
</feature>
<dbReference type="PROSITE" id="PS00633">
    <property type="entry name" value="BROMODOMAIN_1"/>
    <property type="match status" value="1"/>
</dbReference>
<feature type="compositionally biased region" description="Polar residues" evidence="9">
    <location>
        <begin position="987"/>
        <end position="999"/>
    </location>
</feature>
<keyword evidence="14" id="KW-1185">Reference proteome</keyword>
<feature type="compositionally biased region" description="Polar residues" evidence="9">
    <location>
        <begin position="840"/>
        <end position="849"/>
    </location>
</feature>
<dbReference type="GO" id="GO:0016586">
    <property type="term" value="C:RSC-type complex"/>
    <property type="evidence" value="ECO:0007669"/>
    <property type="project" value="InterPro"/>
</dbReference>
<sequence>MASRYIKSEMSLTRHLLYVAAVLVVLRYMTFSGLSITVSKDNMVMSKFEVHPLTPRLALLTSAWVGLVSILAILAILLPSDTPASMLFALLLKTRSARGQAYRKLASMTGIGGGCRHPRHGANAAIEAASEALAATRSTPTRGTQTLASALVPTPAPHDSAMPPRKKSAAAKGPASIAEDLPLDKKQEAMAMIIERLEKLTDKSGRSVSELFLELPNREDYPDYYQIIQTPIAFDVINGRLNTGQYTEATIGDFARDLKTMITNAKTYNRDGSMVYRDATFLEGYILAAIKALTTKEDQQPKKEEFSADFCRRIMDVIKDHEDKGGRKLAELFLELPSAKDYPDYYDEIIKPIAIGDIEEKIDRNDYPTLETFEKDVNQMFDNAKQYNAEGSDVYLDAEELQQLFWKSIGKNGRGRQSKGKRPRKHENELQEVFHNGEVYKVGDFVHIRNDNDPSKPIIGLIFSLWEDAKGFKRLDAGWFLRPEQIIVPYASRFYPSEVVKMSERVDYFLGDVQGRCYVLQTKDYIRGRPASWKEGQTIYVCEQRYNESYKSVTKIKNWPACLPPDQKHDSLALTPYPYPLVLKKLPSASMLNRVGKQDTSEPMSRTSTPQSSAAYMAESEAELEESDVSEEPDEPSPSASPRVSPEATSKMKPKAAPKKAASKKTTPKTTPKAPPAPKTTKINKRKSSQIHPEVLAAQPTKTAKIIKKAKSSEQESLEPEESAPVRPSSQVIFHCVYPNPGTKTVCSEKFTDETDLARHVSEKHTISAQRPSQAADVATNGTRVQKVSAGHSVEPSSPSTPTPVQTAPTIMGQSQNAYQNSQYSAVDPYSTPSGARPTIPSQQMYSTAYQQQPPQQQTMQYMQSSHPRGLSYPQDYSQSALHTGATRPQAYAQSASYSQPYGQPYAMQQQQTAYNSYGQPQFQQGYSTAGYPMHQQNPYAQAQPVSHQPYHQQQQQHYSQPYTTQATQAAQAAQPSQSRHLPAPVPSQSHQSHPQDFTQQQRMVQQQQFAQQQQYMAQQQQQQFVPQTAGYHQRSLSHQSQSTHQPPQSQQQYQPPSPLTVVASQPYAAVNPTYQQQAYMPPSSVAYSTSGHGSSLSNASSHGSTTTLTTAMEGVGLGLSGVTSSAHGRIAAPAGMADAVASGPVGYMNGNLQT</sequence>
<dbReference type="GO" id="GO:0006368">
    <property type="term" value="P:transcription elongation by RNA polymerase II"/>
    <property type="evidence" value="ECO:0007669"/>
    <property type="project" value="TreeGrafter"/>
</dbReference>
<dbReference type="EMBL" id="JAAAXW010000079">
    <property type="protein sequence ID" value="KAF9545063.1"/>
    <property type="molecule type" value="Genomic_DNA"/>
</dbReference>
<evidence type="ECO:0000259" key="11">
    <source>
        <dbReference type="PROSITE" id="PS50014"/>
    </source>
</evidence>
<feature type="compositionally biased region" description="Low complexity" evidence="9">
    <location>
        <begin position="793"/>
        <end position="826"/>
    </location>
</feature>
<keyword evidence="10" id="KW-0472">Membrane</keyword>
<feature type="domain" description="Bromo" evidence="11">
    <location>
        <begin position="204"/>
        <end position="276"/>
    </location>
</feature>
<dbReference type="Gene3D" id="1.20.920.10">
    <property type="entry name" value="Bromodomain-like"/>
    <property type="match status" value="2"/>
</dbReference>
<keyword evidence="5 8" id="KW-0103">Bromodomain</keyword>
<evidence type="ECO:0000313" key="14">
    <source>
        <dbReference type="Proteomes" id="UP000723463"/>
    </source>
</evidence>
<dbReference type="PROSITE" id="PS50014">
    <property type="entry name" value="BROMODOMAIN_2"/>
    <property type="match status" value="2"/>
</dbReference>
<keyword evidence="6" id="KW-0804">Transcription</keyword>
<keyword evidence="3" id="KW-0156">Chromatin regulator</keyword>
<feature type="region of interest" description="Disordered" evidence="9">
    <location>
        <begin position="594"/>
        <end position="729"/>
    </location>
</feature>
<dbReference type="Pfam" id="PF01426">
    <property type="entry name" value="BAH"/>
    <property type="match status" value="1"/>
</dbReference>
<evidence type="ECO:0000256" key="1">
    <source>
        <dbReference type="ARBA" id="ARBA00004123"/>
    </source>
</evidence>
<dbReference type="InterPro" id="IPR001487">
    <property type="entry name" value="Bromodomain"/>
</dbReference>
<gene>
    <name evidence="13" type="ORF">EC957_011304</name>
</gene>
<dbReference type="InterPro" id="IPR043151">
    <property type="entry name" value="BAH_sf"/>
</dbReference>
<evidence type="ECO:0000256" key="5">
    <source>
        <dbReference type="ARBA" id="ARBA00023117"/>
    </source>
</evidence>
<dbReference type="InterPro" id="IPR037382">
    <property type="entry name" value="Rsc/polybromo"/>
</dbReference>
<dbReference type="GO" id="GO:0006338">
    <property type="term" value="P:chromatin remodeling"/>
    <property type="evidence" value="ECO:0007669"/>
    <property type="project" value="InterPro"/>
</dbReference>
<feature type="region of interest" description="Disordered" evidence="9">
    <location>
        <begin position="942"/>
        <end position="1006"/>
    </location>
</feature>
<proteinExistence type="predicted"/>
<feature type="compositionally biased region" description="Acidic residues" evidence="9">
    <location>
        <begin position="620"/>
        <end position="635"/>
    </location>
</feature>
<feature type="domain" description="BAH" evidence="12">
    <location>
        <begin position="438"/>
        <end position="557"/>
    </location>
</feature>
<dbReference type="Pfam" id="PF00439">
    <property type="entry name" value="Bromodomain"/>
    <property type="match status" value="2"/>
</dbReference>
<feature type="compositionally biased region" description="Low complexity" evidence="9">
    <location>
        <begin position="1025"/>
        <end position="1055"/>
    </location>
</feature>
<evidence type="ECO:0000256" key="4">
    <source>
        <dbReference type="ARBA" id="ARBA00023015"/>
    </source>
</evidence>
<feature type="compositionally biased region" description="Basic residues" evidence="9">
    <location>
        <begin position="652"/>
        <end position="667"/>
    </location>
</feature>
<keyword evidence="2" id="KW-0677">Repeat</keyword>
<evidence type="ECO:0000313" key="13">
    <source>
        <dbReference type="EMBL" id="KAF9545063.1"/>
    </source>
</evidence>
<evidence type="ECO:0000256" key="9">
    <source>
        <dbReference type="SAM" id="MobiDB-lite"/>
    </source>
</evidence>
<dbReference type="GO" id="GO:0003682">
    <property type="term" value="F:chromatin binding"/>
    <property type="evidence" value="ECO:0007669"/>
    <property type="project" value="InterPro"/>
</dbReference>
<feature type="compositionally biased region" description="Low complexity" evidence="9">
    <location>
        <begin position="850"/>
        <end position="864"/>
    </location>
</feature>
<feature type="compositionally biased region" description="Low complexity" evidence="9">
    <location>
        <begin position="944"/>
        <end position="979"/>
    </location>
</feature>
<evidence type="ECO:0000256" key="2">
    <source>
        <dbReference type="ARBA" id="ARBA00022737"/>
    </source>
</evidence>
<name>A0A9P6F8Q5_9FUNG</name>
<dbReference type="Gene3D" id="2.30.30.490">
    <property type="match status" value="1"/>
</dbReference>
<keyword evidence="10" id="KW-1133">Transmembrane helix</keyword>
<keyword evidence="10" id="KW-0812">Transmembrane</keyword>